<dbReference type="Proteomes" id="UP000269154">
    <property type="component" value="Unassembled WGS sequence"/>
</dbReference>
<sequence>MDFILTEDQIEKGITEIEDHFKLIISTAEFDSRYLEQASISEATGSRAPHNVTTDQPIGRIS</sequence>
<evidence type="ECO:0000313" key="2">
    <source>
        <dbReference type="EMBL" id="RQH19819.1"/>
    </source>
</evidence>
<evidence type="ECO:0000313" key="3">
    <source>
        <dbReference type="Proteomes" id="UP000269154"/>
    </source>
</evidence>
<feature type="region of interest" description="Disordered" evidence="1">
    <location>
        <begin position="40"/>
        <end position="62"/>
    </location>
</feature>
<organism evidence="2 3">
    <name type="scientific">Okeania hirsuta</name>
    <dbReference type="NCBI Taxonomy" id="1458930"/>
    <lineage>
        <taxon>Bacteria</taxon>
        <taxon>Bacillati</taxon>
        <taxon>Cyanobacteriota</taxon>
        <taxon>Cyanophyceae</taxon>
        <taxon>Oscillatoriophycideae</taxon>
        <taxon>Oscillatoriales</taxon>
        <taxon>Microcoleaceae</taxon>
        <taxon>Okeania</taxon>
    </lineage>
</organism>
<gene>
    <name evidence="2" type="ORF">D5R40_32295</name>
</gene>
<evidence type="ECO:0000256" key="1">
    <source>
        <dbReference type="SAM" id="MobiDB-lite"/>
    </source>
</evidence>
<comment type="caution">
    <text evidence="2">The sequence shown here is derived from an EMBL/GenBank/DDBJ whole genome shotgun (WGS) entry which is preliminary data.</text>
</comment>
<name>A0A3N6NRM4_9CYAN</name>
<protein>
    <submittedName>
        <fullName evidence="2">Uncharacterized protein</fullName>
    </submittedName>
</protein>
<reference evidence="2 3" key="1">
    <citation type="journal article" date="2018" name="ACS Chem. Biol.">
        <title>Ketoreductase domain dysfunction expands chemodiversity: malyngamide biosynthesis in the cyanobacterium Okeania hirsuta.</title>
        <authorList>
            <person name="Moss N.A."/>
            <person name="Leao T."/>
            <person name="Rankin M."/>
            <person name="McCullough T.M."/>
            <person name="Qu P."/>
            <person name="Korobeynikov A."/>
            <person name="Smith J.L."/>
            <person name="Gerwick L."/>
            <person name="Gerwick W.H."/>
        </authorList>
    </citation>
    <scope>NUCLEOTIDE SEQUENCE [LARGE SCALE GENOMIC DNA]</scope>
    <source>
        <strain evidence="2 3">PAB10Feb10-1</strain>
    </source>
</reference>
<dbReference type="AlphaFoldDB" id="A0A3N6NRM4"/>
<accession>A0A3N6NRM4</accession>
<keyword evidence="3" id="KW-1185">Reference proteome</keyword>
<proteinExistence type="predicted"/>
<dbReference type="EMBL" id="RCBY01000433">
    <property type="protein sequence ID" value="RQH19819.1"/>
    <property type="molecule type" value="Genomic_DNA"/>
</dbReference>